<keyword evidence="1" id="KW-0560">Oxidoreductase</keyword>
<name>A0ABS2P6J6_9BACL</name>
<dbReference type="EMBL" id="JAFBEC010000001">
    <property type="protein sequence ID" value="MBM7630971.1"/>
    <property type="molecule type" value="Genomic_DNA"/>
</dbReference>
<evidence type="ECO:0000313" key="3">
    <source>
        <dbReference type="Proteomes" id="UP000741863"/>
    </source>
</evidence>
<proteinExistence type="predicted"/>
<accession>A0ABS2P6J6</accession>
<gene>
    <name evidence="2" type="ORF">JOD17_000062</name>
</gene>
<dbReference type="InterPro" id="IPR050982">
    <property type="entry name" value="Auxin_biosynth/cation_transpt"/>
</dbReference>
<dbReference type="InterPro" id="IPR036188">
    <property type="entry name" value="FAD/NAD-bd_sf"/>
</dbReference>
<keyword evidence="3" id="KW-1185">Reference proteome</keyword>
<reference evidence="2 3" key="1">
    <citation type="submission" date="2021-01" db="EMBL/GenBank/DDBJ databases">
        <title>Genomic Encyclopedia of Type Strains, Phase IV (KMG-IV): sequencing the most valuable type-strain genomes for metagenomic binning, comparative biology and taxonomic classification.</title>
        <authorList>
            <person name="Goeker M."/>
        </authorList>
    </citation>
    <scope>NUCLEOTIDE SEQUENCE [LARGE SCALE GENOMIC DNA]</scope>
    <source>
        <strain evidence="2 3">DSM 25540</strain>
    </source>
</reference>
<dbReference type="Pfam" id="PF13738">
    <property type="entry name" value="Pyr_redox_3"/>
    <property type="match status" value="1"/>
</dbReference>
<dbReference type="Proteomes" id="UP000741863">
    <property type="component" value="Unassembled WGS sequence"/>
</dbReference>
<evidence type="ECO:0000256" key="1">
    <source>
        <dbReference type="ARBA" id="ARBA00023002"/>
    </source>
</evidence>
<dbReference type="SUPFAM" id="SSF51905">
    <property type="entry name" value="FAD/NAD(P)-binding domain"/>
    <property type="match status" value="2"/>
</dbReference>
<dbReference type="PRINTS" id="PR00469">
    <property type="entry name" value="PNDRDTASEII"/>
</dbReference>
<sequence>MKFDTIIIGGGQAGLAMGYALSKRKESYIIIDENEDVGTSWRDRYDSLTLFTPRKYNQLFNISLNGNPNTFPTKDEIALYLKDFQQNHELPIILNQKVIKLKRENKEWYRVITQSHSYLAKNVVIATGAFHTPFIPRIHDSSIEQMMHISEYRNPEQIANNKVLIVGAGNSGIQVAAELTKSHQVYLSKSKMLKRLPPEIAGKSLFWWMEIFGVMKADTNSFVGKILKKNDPLIGEDLKTVKNAVRIMNRLEKIKDGFAHFHNGDKFTVDTVIWATGYRNDYSWVEVEGVIDQEGIPIHKSGVSNERGIYFIGLSWQRNRGSALLKGISNDAHVIADVMTQKKKV</sequence>
<dbReference type="PANTHER" id="PTHR43539">
    <property type="entry name" value="FLAVIN-BINDING MONOOXYGENASE-LIKE PROTEIN (AFU_ORTHOLOGUE AFUA_4G09220)"/>
    <property type="match status" value="1"/>
</dbReference>
<comment type="caution">
    <text evidence="2">The sequence shown here is derived from an EMBL/GenBank/DDBJ whole genome shotgun (WGS) entry which is preliminary data.</text>
</comment>
<dbReference type="Gene3D" id="3.50.50.60">
    <property type="entry name" value="FAD/NAD(P)-binding domain"/>
    <property type="match status" value="1"/>
</dbReference>
<dbReference type="RefSeq" id="WP_204695131.1">
    <property type="nucleotide sequence ID" value="NZ_JAFBEC010000001.1"/>
</dbReference>
<protein>
    <submittedName>
        <fullName evidence="2">Flavoprotein involved in K+ transport</fullName>
    </submittedName>
</protein>
<dbReference type="PANTHER" id="PTHR43539:SF78">
    <property type="entry name" value="FLAVIN-CONTAINING MONOOXYGENASE"/>
    <property type="match status" value="1"/>
</dbReference>
<dbReference type="PRINTS" id="PR00368">
    <property type="entry name" value="FADPNR"/>
</dbReference>
<organism evidence="2 3">
    <name type="scientific">Geomicrobium sediminis</name>
    <dbReference type="NCBI Taxonomy" id="1347788"/>
    <lineage>
        <taxon>Bacteria</taxon>
        <taxon>Bacillati</taxon>
        <taxon>Bacillota</taxon>
        <taxon>Bacilli</taxon>
        <taxon>Bacillales</taxon>
        <taxon>Geomicrobium</taxon>
    </lineage>
</organism>
<evidence type="ECO:0000313" key="2">
    <source>
        <dbReference type="EMBL" id="MBM7630971.1"/>
    </source>
</evidence>